<reference evidence="7" key="1">
    <citation type="submission" date="2021-01" db="EMBL/GenBank/DDBJ databases">
        <authorList>
            <consortium name="Genoscope - CEA"/>
            <person name="William W."/>
        </authorList>
    </citation>
    <scope>NUCLEOTIDE SEQUENCE</scope>
</reference>
<proteinExistence type="inferred from homology"/>
<dbReference type="InterPro" id="IPR003595">
    <property type="entry name" value="Tyr_Pase_cat"/>
</dbReference>
<dbReference type="EC" id="3.1.3.48" evidence="2"/>
<dbReference type="SMART" id="SM00404">
    <property type="entry name" value="PTPc_motif"/>
    <property type="match status" value="1"/>
</dbReference>
<dbReference type="OMA" id="THDNQEK"/>
<name>A0A8S1NV91_PARPR</name>
<dbReference type="InterPro" id="IPR000340">
    <property type="entry name" value="Dual-sp_phosphatase_cat-dom"/>
</dbReference>
<evidence type="ECO:0000256" key="3">
    <source>
        <dbReference type="ARBA" id="ARBA00022801"/>
    </source>
</evidence>
<dbReference type="PANTHER" id="PTHR10159">
    <property type="entry name" value="DUAL SPECIFICITY PROTEIN PHOSPHATASE"/>
    <property type="match status" value="1"/>
</dbReference>
<dbReference type="PANTHER" id="PTHR10159:SF519">
    <property type="entry name" value="DUAL SPECIFICITY PROTEIN PHOSPHATASE MPK3"/>
    <property type="match status" value="1"/>
</dbReference>
<keyword evidence="9" id="KW-1185">Reference proteome</keyword>
<dbReference type="GO" id="GO:0033550">
    <property type="term" value="F:MAP kinase tyrosine phosphatase activity"/>
    <property type="evidence" value="ECO:0007669"/>
    <property type="project" value="TreeGrafter"/>
</dbReference>
<evidence type="ECO:0000313" key="8">
    <source>
        <dbReference type="EMBL" id="CAD8091036.1"/>
    </source>
</evidence>
<comment type="similarity">
    <text evidence="1">Belongs to the protein-tyrosine phosphatase family. Non-receptor class dual specificity subfamily.</text>
</comment>
<dbReference type="InterPro" id="IPR000387">
    <property type="entry name" value="Tyr_Pase_dom"/>
</dbReference>
<dbReference type="PROSITE" id="PS50056">
    <property type="entry name" value="TYR_PHOSPHATASE_2"/>
    <property type="match status" value="1"/>
</dbReference>
<evidence type="ECO:0000259" key="6">
    <source>
        <dbReference type="PROSITE" id="PS50056"/>
    </source>
</evidence>
<organism evidence="7 9">
    <name type="scientific">Paramecium primaurelia</name>
    <dbReference type="NCBI Taxonomy" id="5886"/>
    <lineage>
        <taxon>Eukaryota</taxon>
        <taxon>Sar</taxon>
        <taxon>Alveolata</taxon>
        <taxon>Ciliophora</taxon>
        <taxon>Intramacronucleata</taxon>
        <taxon>Oligohymenophorea</taxon>
        <taxon>Peniculida</taxon>
        <taxon>Parameciidae</taxon>
        <taxon>Paramecium</taxon>
    </lineage>
</organism>
<evidence type="ECO:0000256" key="2">
    <source>
        <dbReference type="ARBA" id="ARBA00013064"/>
    </source>
</evidence>
<dbReference type="GO" id="GO:0017017">
    <property type="term" value="F:MAP kinase tyrosine/serine/threonine phosphatase activity"/>
    <property type="evidence" value="ECO:0007669"/>
    <property type="project" value="TreeGrafter"/>
</dbReference>
<dbReference type="AlphaFoldDB" id="A0A8S1NV91"/>
<dbReference type="EMBL" id="CAJJDM010000090">
    <property type="protein sequence ID" value="CAD8091034.1"/>
    <property type="molecule type" value="Genomic_DNA"/>
</dbReference>
<evidence type="ECO:0000313" key="7">
    <source>
        <dbReference type="EMBL" id="CAD8091034.1"/>
    </source>
</evidence>
<accession>A0A8S1NV91</accession>
<evidence type="ECO:0000256" key="4">
    <source>
        <dbReference type="ARBA" id="ARBA00022912"/>
    </source>
</evidence>
<gene>
    <name evidence="7" type="ORF">PPRIM_AZ9-3.1.T0870097</name>
    <name evidence="8" type="ORF">PPRIM_AZ9-3.1.T0870098</name>
</gene>
<dbReference type="EMBL" id="CAJJDM010000090">
    <property type="protein sequence ID" value="CAD8091036.1"/>
    <property type="molecule type" value="Genomic_DNA"/>
</dbReference>
<dbReference type="GO" id="GO:0043409">
    <property type="term" value="P:negative regulation of MAPK cascade"/>
    <property type="evidence" value="ECO:0007669"/>
    <property type="project" value="TreeGrafter"/>
</dbReference>
<feature type="domain" description="Tyrosine-protein phosphatase" evidence="5">
    <location>
        <begin position="12"/>
        <end position="155"/>
    </location>
</feature>
<dbReference type="Proteomes" id="UP000688137">
    <property type="component" value="Unassembled WGS sequence"/>
</dbReference>
<protein>
    <recommendedName>
        <fullName evidence="2">protein-tyrosine-phosphatase</fullName>
        <ecNumber evidence="2">3.1.3.48</ecNumber>
    </recommendedName>
</protein>
<comment type="caution">
    <text evidence="7">The sequence shown here is derived from an EMBL/GenBank/DDBJ whole genome shotgun (WGS) entry which is preliminary data.</text>
</comment>
<evidence type="ECO:0000259" key="5">
    <source>
        <dbReference type="PROSITE" id="PS50054"/>
    </source>
</evidence>
<sequence length="274" mass="31947">MKSLYNEMDKILPQTKTTGALWLGNIKAAQNIVRLNQENIKTVLTIANNSNLSYPQHQRMRHKVFEIKDNVNVNILDLIEITNKYIEESLQYGSVLVHCMAGISRSVSCVLAYLIHKNNWDYEQAFQFVKSKRNCSKPNEGFKKQLIQYAEQKLPKSQNKDDNQQKLLNDLRRKLYLSPDEIVKKTQLVKSPYKQITSLNQNSTAEEKQQYRQQMAQKLFVSTFFKDNLHKNTYSLTQNKIKSGQPVTKRAQLSMYHSIQESDFGFLSERFNKA</sequence>
<evidence type="ECO:0000256" key="1">
    <source>
        <dbReference type="ARBA" id="ARBA00008601"/>
    </source>
</evidence>
<dbReference type="InterPro" id="IPR020422">
    <property type="entry name" value="TYR_PHOSPHATASE_DUAL_dom"/>
</dbReference>
<dbReference type="GO" id="GO:0005737">
    <property type="term" value="C:cytoplasm"/>
    <property type="evidence" value="ECO:0007669"/>
    <property type="project" value="TreeGrafter"/>
</dbReference>
<dbReference type="SMART" id="SM00195">
    <property type="entry name" value="DSPc"/>
    <property type="match status" value="1"/>
</dbReference>
<dbReference type="PROSITE" id="PS50054">
    <property type="entry name" value="TYR_PHOSPHATASE_DUAL"/>
    <property type="match status" value="1"/>
</dbReference>
<dbReference type="Pfam" id="PF00782">
    <property type="entry name" value="DSPc"/>
    <property type="match status" value="1"/>
</dbReference>
<keyword evidence="3" id="KW-0378">Hydrolase</keyword>
<keyword evidence="4" id="KW-0904">Protein phosphatase</keyword>
<feature type="domain" description="Tyrosine specific protein phosphatases" evidence="6">
    <location>
        <begin position="76"/>
        <end position="133"/>
    </location>
</feature>
<evidence type="ECO:0000313" key="9">
    <source>
        <dbReference type="Proteomes" id="UP000688137"/>
    </source>
</evidence>
<dbReference type="GO" id="GO:0008330">
    <property type="term" value="F:protein tyrosine/threonine phosphatase activity"/>
    <property type="evidence" value="ECO:0007669"/>
    <property type="project" value="TreeGrafter"/>
</dbReference>
<dbReference type="CDD" id="cd14498">
    <property type="entry name" value="DSP"/>
    <property type="match status" value="1"/>
</dbReference>